<protein>
    <submittedName>
        <fullName evidence="4">Peptidase family c78</fullName>
    </submittedName>
</protein>
<dbReference type="AlphaFoldDB" id="A0A224YVG8"/>
<evidence type="ECO:0000313" key="4">
    <source>
        <dbReference type="EMBL" id="MAA21596.1"/>
    </source>
</evidence>
<organism evidence="4">
    <name type="scientific">Rhipicephalus zambeziensis</name>
    <dbReference type="NCBI Taxonomy" id="60191"/>
    <lineage>
        <taxon>Eukaryota</taxon>
        <taxon>Metazoa</taxon>
        <taxon>Ecdysozoa</taxon>
        <taxon>Arthropoda</taxon>
        <taxon>Chelicerata</taxon>
        <taxon>Arachnida</taxon>
        <taxon>Acari</taxon>
        <taxon>Parasitiformes</taxon>
        <taxon>Ixodida</taxon>
        <taxon>Ixodoidea</taxon>
        <taxon>Ixodidae</taxon>
        <taxon>Rhipicephalinae</taxon>
        <taxon>Rhipicephalus</taxon>
        <taxon>Rhipicephalus</taxon>
    </lineage>
</organism>
<evidence type="ECO:0000259" key="3">
    <source>
        <dbReference type="Pfam" id="PF07910"/>
    </source>
</evidence>
<name>A0A224YVG8_9ACAR</name>
<dbReference type="PANTHER" id="PTHR48153:SF3">
    <property type="entry name" value="INACTIVE UFM1-SPECIFIC PROTEASE 1"/>
    <property type="match status" value="1"/>
</dbReference>
<sequence length="243" mass="26864">MARCFERGCGCANSMTALLEDVHEGLELPQRASRAACVRGKYAYYHYGCDGVDDRGWGCGYRTLQTICSWVVLQKHKAGKEARAVPSIAEIQATLVSLGDKEAHFEGSRDWIGSTEVFLCLDHFYQVPCRILHASTGGQVAHHIDTLRRHFEQLGSPVMMGGDCDASSKGILGVCQTSSGDSHLLVLDPHWYRNDAKRSLLDGAKAHLQQDGWISWRSVDSLMESSFYNLCLPLLPSTTDNTL</sequence>
<dbReference type="InterPro" id="IPR012462">
    <property type="entry name" value="UFSP1/2_DUB_cat"/>
</dbReference>
<comment type="similarity">
    <text evidence="1">Belongs to the peptidase C78 family.</text>
</comment>
<dbReference type="EMBL" id="GFPF01010450">
    <property type="protein sequence ID" value="MAA21596.1"/>
    <property type="molecule type" value="Transcribed_RNA"/>
</dbReference>
<evidence type="ECO:0000256" key="2">
    <source>
        <dbReference type="ARBA" id="ARBA00022801"/>
    </source>
</evidence>
<evidence type="ECO:0000256" key="1">
    <source>
        <dbReference type="ARBA" id="ARBA00008552"/>
    </source>
</evidence>
<feature type="domain" description="UFSP1/2/DUB catalytic" evidence="3">
    <location>
        <begin position="35"/>
        <end position="231"/>
    </location>
</feature>
<proteinExistence type="inferred from homology"/>
<dbReference type="PANTHER" id="PTHR48153">
    <property type="entry name" value="UFM1-SPECIFIC PROTEASE 2"/>
    <property type="match status" value="1"/>
</dbReference>
<dbReference type="Gene3D" id="3.90.70.130">
    <property type="match status" value="1"/>
</dbReference>
<dbReference type="Pfam" id="PF07910">
    <property type="entry name" value="Peptidase_C78"/>
    <property type="match status" value="1"/>
</dbReference>
<keyword evidence="2" id="KW-0378">Hydrolase</keyword>
<dbReference type="GO" id="GO:0071567">
    <property type="term" value="F:deUFMylase activity"/>
    <property type="evidence" value="ECO:0007669"/>
    <property type="project" value="UniProtKB-ARBA"/>
</dbReference>
<accession>A0A224YVG8</accession>
<reference evidence="4" key="1">
    <citation type="journal article" date="2017" name="Parasit. Vectors">
        <title>Sialotranscriptomics of Rhipicephalus zambeziensis reveals intricate expression profiles of secretory proteins and suggests tight temporal transcriptional regulation during blood-feeding.</title>
        <authorList>
            <person name="de Castro M.H."/>
            <person name="de Klerk D."/>
            <person name="Pienaar R."/>
            <person name="Rees D.J.G."/>
            <person name="Mans B.J."/>
        </authorList>
    </citation>
    <scope>NUCLEOTIDE SEQUENCE</scope>
    <source>
        <tissue evidence="4">Salivary glands</tissue>
    </source>
</reference>